<keyword evidence="4" id="KW-0949">S-adenosyl-L-methionine</keyword>
<dbReference type="InterPro" id="IPR029063">
    <property type="entry name" value="SAM-dependent_MTases_sf"/>
</dbReference>
<evidence type="ECO:0000313" key="8">
    <source>
        <dbReference type="Proteomes" id="UP000500843"/>
    </source>
</evidence>
<proteinExistence type="predicted"/>
<evidence type="ECO:0000313" key="7">
    <source>
        <dbReference type="EMBL" id="QKH89413.1"/>
    </source>
</evidence>
<dbReference type="SUPFAM" id="SSF53335">
    <property type="entry name" value="S-adenosyl-L-methionine-dependent methyltransferases"/>
    <property type="match status" value="1"/>
</dbReference>
<dbReference type="PROSITE" id="PS00092">
    <property type="entry name" value="N6_MTASE"/>
    <property type="match status" value="1"/>
</dbReference>
<evidence type="ECO:0000256" key="1">
    <source>
        <dbReference type="ARBA" id="ARBA00011900"/>
    </source>
</evidence>
<dbReference type="GO" id="GO:0003676">
    <property type="term" value="F:nucleic acid binding"/>
    <property type="evidence" value="ECO:0007669"/>
    <property type="project" value="InterPro"/>
</dbReference>
<dbReference type="PRINTS" id="PR00507">
    <property type="entry name" value="N12N6MTFRASE"/>
</dbReference>
<dbReference type="REBASE" id="396904">
    <property type="entry name" value="Pme760ORF10970P"/>
</dbReference>
<accession>A0A7D4JXP3</accession>
<organism evidence="7 8">
    <name type="scientific">Prevotella melaninogenica</name>
    <dbReference type="NCBI Taxonomy" id="28132"/>
    <lineage>
        <taxon>Bacteria</taxon>
        <taxon>Pseudomonadati</taxon>
        <taxon>Bacteroidota</taxon>
        <taxon>Bacteroidia</taxon>
        <taxon>Bacteroidales</taxon>
        <taxon>Prevotellaceae</taxon>
        <taxon>Prevotella</taxon>
    </lineage>
</organism>
<comment type="catalytic activity">
    <reaction evidence="5">
        <text>a 2'-deoxyadenosine in DNA + S-adenosyl-L-methionine = an N(6)-methyl-2'-deoxyadenosine in DNA + S-adenosyl-L-homocysteine + H(+)</text>
        <dbReference type="Rhea" id="RHEA:15197"/>
        <dbReference type="Rhea" id="RHEA-COMP:12418"/>
        <dbReference type="Rhea" id="RHEA-COMP:12419"/>
        <dbReference type="ChEBI" id="CHEBI:15378"/>
        <dbReference type="ChEBI" id="CHEBI:57856"/>
        <dbReference type="ChEBI" id="CHEBI:59789"/>
        <dbReference type="ChEBI" id="CHEBI:90615"/>
        <dbReference type="ChEBI" id="CHEBI:90616"/>
        <dbReference type="EC" id="2.1.1.72"/>
    </reaction>
</comment>
<evidence type="ECO:0000256" key="2">
    <source>
        <dbReference type="ARBA" id="ARBA00022603"/>
    </source>
</evidence>
<dbReference type="InterPro" id="IPR002052">
    <property type="entry name" value="DNA_methylase_N6_adenine_CS"/>
</dbReference>
<dbReference type="PANTHER" id="PTHR33841">
    <property type="entry name" value="DNA METHYLTRANSFERASE YEEA-RELATED"/>
    <property type="match status" value="1"/>
</dbReference>
<dbReference type="GO" id="GO:0009007">
    <property type="term" value="F:site-specific DNA-methyltransferase (adenine-specific) activity"/>
    <property type="evidence" value="ECO:0007669"/>
    <property type="project" value="UniProtKB-EC"/>
</dbReference>
<evidence type="ECO:0000259" key="6">
    <source>
        <dbReference type="Pfam" id="PF07669"/>
    </source>
</evidence>
<evidence type="ECO:0000256" key="5">
    <source>
        <dbReference type="ARBA" id="ARBA00047942"/>
    </source>
</evidence>
<evidence type="ECO:0000256" key="3">
    <source>
        <dbReference type="ARBA" id="ARBA00022679"/>
    </source>
</evidence>
<reference evidence="7 8" key="1">
    <citation type="submission" date="2020-05" db="EMBL/GenBank/DDBJ databases">
        <title>FDA dAtabase for Regulatory Grade micrObial Sequences (FDA-ARGOS): Supporting development and validation of Infectious Disease Dx tests.</title>
        <authorList>
            <person name="Moreno J."/>
            <person name="Tallon L."/>
            <person name="Sadzewicz L."/>
            <person name="Zhao X."/>
            <person name="Vavikolanu K."/>
            <person name="Mehta A."/>
            <person name="Aluvathingal J."/>
            <person name="Nadendla S."/>
            <person name="Myers T."/>
            <person name="Yan Y."/>
            <person name="Sichtig H."/>
        </authorList>
    </citation>
    <scope>NUCLEOTIDE SEQUENCE [LARGE SCALE GENOMIC DNA]</scope>
    <source>
        <strain evidence="7 8">FDAARGOS_760</strain>
    </source>
</reference>
<dbReference type="AlphaFoldDB" id="A0A7D4JXP3"/>
<dbReference type="Pfam" id="PF07669">
    <property type="entry name" value="Eco57I"/>
    <property type="match status" value="1"/>
</dbReference>
<protein>
    <recommendedName>
        <fullName evidence="1">site-specific DNA-methyltransferase (adenine-specific)</fullName>
        <ecNumber evidence="1">2.1.1.72</ecNumber>
    </recommendedName>
</protein>
<evidence type="ECO:0000256" key="4">
    <source>
        <dbReference type="ARBA" id="ARBA00022691"/>
    </source>
</evidence>
<feature type="domain" description="Type II methyltransferase M.TaqI-like" evidence="6">
    <location>
        <begin position="576"/>
        <end position="806"/>
    </location>
</feature>
<dbReference type="Proteomes" id="UP000500843">
    <property type="component" value="Chromosome 2"/>
</dbReference>
<dbReference type="InterPro" id="IPR050953">
    <property type="entry name" value="N4_N6_ade-DNA_methylase"/>
</dbReference>
<dbReference type="GO" id="GO:0032259">
    <property type="term" value="P:methylation"/>
    <property type="evidence" value="ECO:0007669"/>
    <property type="project" value="UniProtKB-KW"/>
</dbReference>
<dbReference type="PANTHER" id="PTHR33841:SF1">
    <property type="entry name" value="DNA METHYLTRANSFERASE A"/>
    <property type="match status" value="1"/>
</dbReference>
<sequence>MKRNIFNQYITVSDFKGLFVSEMLWNNPTGATQLPEINIDNTTFHIEQIAERKGFQILHCHVEQIPSSAICKKIDHKIRKNAENYICIFILPETLHHLWVAPVKKVEKRDVVLVEYDSLDKAAFLFEKIESLSFSLDDNLTILDIIEKVQSAFLINSEKITKDFYAGFKKEHSNFAKFITGIDDHIDEKENKNKQWYASVMLNRLMFCYFIQKKEFLDGDVNYLRHKLEWTRNQEGEDRFFNKFYKGFLVNLFHDGLNTPKHNHEFEKIYGRIPYLNGGMFDVHQIEREYANLDIADEAFISLFDFFDKWHWHLDDRMTASGRDINPDVLGYIFEQYINDRAQMGAYYTKEDITEYIGRNTIVPYLMDAVKRKDEKHFRANSELWLYLKESGDKYIFDAMKKGVDQTIPEEIATGLDTTKPNLLERRCHWNERTPEAFALPTEIWRETIERLQRYNNIKEKIVKGEITNVNDFITYNLNIRQFVTDYLANTQDHLFVKHFYHALQHVTILDPTCGSGAFLFAALNILEPLYEVCINRMQEFNAKNPLLFKRELQEIEHKYRSNIQYFIYKSIILRNLYGVDIMVEATEIAKLRLFLKMVAVVEVDKHDPNLGLDPLPDIDFNIRCGNTLVGYATQEELERDLIEGDMFARKEFKAKVNDEMDKVSRTYEIFKNVQLHQAEDMAAFKKAKSELYQRLNTLNDLLNHKMYGAVESTKGYDAWYQTHQPFHWLAEFYEIINEHGGFDVIIGNPPYVEYNKKVKGVAVSDLYKLVGYKTLSCGNLYAYVLERSKNIMRQEGYISMIVPLSGHSTERMAPLVTNFYEKFRLHLHLNLSADANPQKLFEGVKFRLVIFTATNNGVGKYSTKYTRWLADERKNLFNALVRYNSIEDYTYQNIIPKIASPLFISIARKIKEEKAQYFVGIGNEQCLYHNAPVNWIRSHTFVPYFCSDRDGEGITTQLKSVSFDNTKQVKVGSCILNSSLFFIWWITNSDCYHLNKPEIVNFRYQYDKGIEKEICSVADRLAIDMKKKCIRRIYNYKTTGRVEYDEFYMKLSKPIIDEIDKFLARHYDFTEEELDFIINYDIKYRMGDELNEE</sequence>
<dbReference type="GO" id="GO:0006304">
    <property type="term" value="P:DNA modification"/>
    <property type="evidence" value="ECO:0007669"/>
    <property type="project" value="InterPro"/>
</dbReference>
<name>A0A7D4JXP3_9BACT</name>
<dbReference type="EC" id="2.1.1.72" evidence="1"/>
<dbReference type="Gene3D" id="3.40.50.150">
    <property type="entry name" value="Vaccinia Virus protein VP39"/>
    <property type="match status" value="1"/>
</dbReference>
<gene>
    <name evidence="7" type="ORF">FIU21_10970</name>
</gene>
<dbReference type="EMBL" id="CP054011">
    <property type="protein sequence ID" value="QKH89413.1"/>
    <property type="molecule type" value="Genomic_DNA"/>
</dbReference>
<dbReference type="RefSeq" id="WP_004360958.1">
    <property type="nucleotide sequence ID" value="NZ_CP054011.1"/>
</dbReference>
<keyword evidence="3" id="KW-0808">Transferase</keyword>
<dbReference type="InterPro" id="IPR011639">
    <property type="entry name" value="MethylTrfase_TaqI-like_dom"/>
</dbReference>
<keyword evidence="2 7" id="KW-0489">Methyltransferase</keyword>